<name>A0A1W0VSM3_SORBI</name>
<feature type="compositionally biased region" description="Polar residues" evidence="2">
    <location>
        <begin position="480"/>
        <end position="493"/>
    </location>
</feature>
<dbReference type="Gramene" id="OQU76276">
    <property type="protein sequence ID" value="OQU76276"/>
    <property type="gene ID" value="SORBI_3010G123750"/>
</dbReference>
<evidence type="ECO:0000313" key="4">
    <source>
        <dbReference type="EMBL" id="OQU76276.1"/>
    </source>
</evidence>
<evidence type="ECO:0000259" key="3">
    <source>
        <dbReference type="PROSITE" id="PS50158"/>
    </source>
</evidence>
<dbReference type="InterPro" id="IPR001878">
    <property type="entry name" value="Znf_CCHC"/>
</dbReference>
<keyword evidence="1" id="KW-0863">Zinc-finger</keyword>
<dbReference type="FunCoup" id="A0A1W0VSM3">
    <property type="interactions" value="821"/>
</dbReference>
<feature type="compositionally biased region" description="Gly residues" evidence="2">
    <location>
        <begin position="88"/>
        <end position="103"/>
    </location>
</feature>
<reference evidence="4 5" key="1">
    <citation type="journal article" date="2009" name="Nature">
        <title>The Sorghum bicolor genome and the diversification of grasses.</title>
        <authorList>
            <person name="Paterson A.H."/>
            <person name="Bowers J.E."/>
            <person name="Bruggmann R."/>
            <person name="Dubchak I."/>
            <person name="Grimwood J."/>
            <person name="Gundlach H."/>
            <person name="Haberer G."/>
            <person name="Hellsten U."/>
            <person name="Mitros T."/>
            <person name="Poliakov A."/>
            <person name="Schmutz J."/>
            <person name="Spannagl M."/>
            <person name="Tang H."/>
            <person name="Wang X."/>
            <person name="Wicker T."/>
            <person name="Bharti A.K."/>
            <person name="Chapman J."/>
            <person name="Feltus F.A."/>
            <person name="Gowik U."/>
            <person name="Grigoriev I.V."/>
            <person name="Lyons E."/>
            <person name="Maher C.A."/>
            <person name="Martis M."/>
            <person name="Narechania A."/>
            <person name="Otillar R.P."/>
            <person name="Penning B.W."/>
            <person name="Salamov A.A."/>
            <person name="Wang Y."/>
            <person name="Zhang L."/>
            <person name="Carpita N.C."/>
            <person name="Freeling M."/>
            <person name="Gingle A.R."/>
            <person name="Hash C.T."/>
            <person name="Keller B."/>
            <person name="Klein P."/>
            <person name="Kresovich S."/>
            <person name="McCann M.C."/>
            <person name="Ming R."/>
            <person name="Peterson D.G."/>
            <person name="Mehboob-ur-Rahman"/>
            <person name="Ware D."/>
            <person name="Westhoff P."/>
            <person name="Mayer K.F."/>
            <person name="Messing J."/>
            <person name="Rokhsar D.S."/>
        </authorList>
    </citation>
    <scope>NUCLEOTIDE SEQUENCE [LARGE SCALE GENOMIC DNA]</scope>
    <source>
        <strain evidence="5">cv. BTx623</strain>
    </source>
</reference>
<dbReference type="InParanoid" id="A0A1W0VSM3"/>
<accession>A0A1W0VSM3</accession>
<dbReference type="GO" id="GO:0008270">
    <property type="term" value="F:zinc ion binding"/>
    <property type="evidence" value="ECO:0007669"/>
    <property type="project" value="UniProtKB-KW"/>
</dbReference>
<dbReference type="GO" id="GO:0003676">
    <property type="term" value="F:nucleic acid binding"/>
    <property type="evidence" value="ECO:0007669"/>
    <property type="project" value="InterPro"/>
</dbReference>
<protein>
    <recommendedName>
        <fullName evidence="3">CCHC-type domain-containing protein</fullName>
    </recommendedName>
</protein>
<dbReference type="AlphaFoldDB" id="A0A1W0VSM3"/>
<keyword evidence="5" id="KW-1185">Reference proteome</keyword>
<dbReference type="PANTHER" id="PTHR33170:SF8">
    <property type="entry name" value="OS07G0485366 PROTEIN"/>
    <property type="match status" value="1"/>
</dbReference>
<feature type="region of interest" description="Disordered" evidence="2">
    <location>
        <begin position="88"/>
        <end position="159"/>
    </location>
</feature>
<keyword evidence="1" id="KW-0862">Zinc</keyword>
<dbReference type="OMA" id="ECIDNTS"/>
<dbReference type="PANTHER" id="PTHR33170">
    <property type="entry name" value="DUF4283 DOMAIN-CONTAINING PROTEIN-RELATED"/>
    <property type="match status" value="1"/>
</dbReference>
<proteinExistence type="predicted"/>
<evidence type="ECO:0000256" key="1">
    <source>
        <dbReference type="PROSITE-ProRule" id="PRU00047"/>
    </source>
</evidence>
<feature type="domain" description="CCHC-type" evidence="3">
    <location>
        <begin position="228"/>
        <end position="242"/>
    </location>
</feature>
<dbReference type="PROSITE" id="PS50158">
    <property type="entry name" value="ZF_CCHC"/>
    <property type="match status" value="1"/>
</dbReference>
<evidence type="ECO:0000256" key="2">
    <source>
        <dbReference type="SAM" id="MobiDB-lite"/>
    </source>
</evidence>
<organism evidence="4 5">
    <name type="scientific">Sorghum bicolor</name>
    <name type="common">Sorghum</name>
    <name type="synonym">Sorghum vulgare</name>
    <dbReference type="NCBI Taxonomy" id="4558"/>
    <lineage>
        <taxon>Eukaryota</taxon>
        <taxon>Viridiplantae</taxon>
        <taxon>Streptophyta</taxon>
        <taxon>Embryophyta</taxon>
        <taxon>Tracheophyta</taxon>
        <taxon>Spermatophyta</taxon>
        <taxon>Magnoliopsida</taxon>
        <taxon>Liliopsida</taxon>
        <taxon>Poales</taxon>
        <taxon>Poaceae</taxon>
        <taxon>PACMAD clade</taxon>
        <taxon>Panicoideae</taxon>
        <taxon>Andropogonodae</taxon>
        <taxon>Andropogoneae</taxon>
        <taxon>Sorghinae</taxon>
        <taxon>Sorghum</taxon>
    </lineage>
</organism>
<dbReference type="SUPFAM" id="SSF57756">
    <property type="entry name" value="Retrovirus zinc finger-like domains"/>
    <property type="match status" value="1"/>
</dbReference>
<reference evidence="5" key="2">
    <citation type="journal article" date="2018" name="Plant J.">
        <title>The Sorghum bicolor reference genome: improved assembly, gene annotations, a transcriptome atlas, and signatures of genome organization.</title>
        <authorList>
            <person name="McCormick R.F."/>
            <person name="Truong S.K."/>
            <person name="Sreedasyam A."/>
            <person name="Jenkins J."/>
            <person name="Shu S."/>
            <person name="Sims D."/>
            <person name="Kennedy M."/>
            <person name="Amirebrahimi M."/>
            <person name="Weers B.D."/>
            <person name="McKinley B."/>
            <person name="Mattison A."/>
            <person name="Morishige D.T."/>
            <person name="Grimwood J."/>
            <person name="Schmutz J."/>
            <person name="Mullet J.E."/>
        </authorList>
    </citation>
    <scope>NUCLEOTIDE SEQUENCE [LARGE SCALE GENOMIC DNA]</scope>
    <source>
        <strain evidence="5">cv. BTx623</strain>
    </source>
</reference>
<feature type="compositionally biased region" description="Low complexity" evidence="2">
    <location>
        <begin position="500"/>
        <end position="513"/>
    </location>
</feature>
<dbReference type="InterPro" id="IPR036875">
    <property type="entry name" value="Znf_CCHC_sf"/>
</dbReference>
<keyword evidence="1" id="KW-0479">Metal-binding</keyword>
<feature type="region of interest" description="Disordered" evidence="2">
    <location>
        <begin position="1"/>
        <end position="25"/>
    </location>
</feature>
<dbReference type="Gene3D" id="4.10.60.10">
    <property type="entry name" value="Zinc finger, CCHC-type"/>
    <property type="match status" value="1"/>
</dbReference>
<feature type="region of interest" description="Disordered" evidence="2">
    <location>
        <begin position="451"/>
        <end position="515"/>
    </location>
</feature>
<feature type="compositionally biased region" description="Acidic residues" evidence="2">
    <location>
        <begin position="463"/>
        <end position="476"/>
    </location>
</feature>
<sequence>MSENHPANRNHAGAMHGPGQVNLAATGGVRTHGRVGGRFHQSGGHGFPPHWQANQGAGRGGQHFGVGHGGESFSAGRGGFVAGHGGTQHGVGGRGGDRFGTGHGTEQFGRGAQAPHEDFHPGYGGDRDRWHNRRRNNTYQQRNRNPHHNRTHQQSNATIGTIDAVTRDVAAVKPAPTTAPGDIECIDNTSKAAIQVDIATSAGQLNDSGKETEAIQGPAGAKKAKVQCSQCGRRGHLTSDCPIPLFCEICESKAHVSHRCPMLKGPKPVAQNVGYGAPGLGFHYIPGLVTITGGVLTMDEVKGELERLVPIPWQWELKEHGNNAFLTVFPNALELARMDEFGEVKVKNRPGFFIDCKIWGTHEVVKFQLPEVWVQVGGIPPQLRKNYLILWAVGTLIGATQMVDMIFTRAGDLARIKVAVLEPKKIPQTLEVVFGKYLHAIYFIVEEGEGSGAHSSADQDKDPMDEDDDLLSEEEKEIGKNSTATLGGNSSAPTREHKSSQGGFNQQSNSNKQVTEQTILETRRDDFTTFDLNHFCGEIESLIC</sequence>
<evidence type="ECO:0000313" key="5">
    <source>
        <dbReference type="Proteomes" id="UP000000768"/>
    </source>
</evidence>
<dbReference type="EMBL" id="CM000769">
    <property type="protein sequence ID" value="OQU76276.1"/>
    <property type="molecule type" value="Genomic_DNA"/>
</dbReference>
<gene>
    <name evidence="4" type="ORF">SORBI_3010G123750</name>
</gene>
<dbReference type="Proteomes" id="UP000000768">
    <property type="component" value="Chromosome 10"/>
</dbReference>
<dbReference type="SMART" id="SM00343">
    <property type="entry name" value="ZnF_C2HC"/>
    <property type="match status" value="2"/>
</dbReference>
<feature type="compositionally biased region" description="Basic and acidic residues" evidence="2">
    <location>
        <begin position="115"/>
        <end position="129"/>
    </location>
</feature>